<evidence type="ECO:0000256" key="1">
    <source>
        <dbReference type="SAM" id="Phobius"/>
    </source>
</evidence>
<protein>
    <submittedName>
        <fullName evidence="2">Uncharacterized protein</fullName>
    </submittedName>
</protein>
<proteinExistence type="predicted"/>
<keyword evidence="1" id="KW-1133">Transmembrane helix</keyword>
<accession>A0AA35X905</accession>
<feature type="transmembrane region" description="Helical" evidence="1">
    <location>
        <begin position="217"/>
        <end position="235"/>
    </location>
</feature>
<reference evidence="2" key="1">
    <citation type="submission" date="2023-03" db="EMBL/GenBank/DDBJ databases">
        <authorList>
            <person name="Steffen K."/>
            <person name="Cardenas P."/>
        </authorList>
    </citation>
    <scope>NUCLEOTIDE SEQUENCE</scope>
</reference>
<feature type="transmembrane region" description="Helical" evidence="1">
    <location>
        <begin position="43"/>
        <end position="62"/>
    </location>
</feature>
<keyword evidence="1" id="KW-0472">Membrane</keyword>
<gene>
    <name evidence="2" type="ORF">GBAR_LOCUS23377</name>
</gene>
<keyword evidence="1" id="KW-0812">Transmembrane</keyword>
<dbReference type="Proteomes" id="UP001174909">
    <property type="component" value="Unassembled WGS sequence"/>
</dbReference>
<feature type="transmembrane region" description="Helical" evidence="1">
    <location>
        <begin position="149"/>
        <end position="173"/>
    </location>
</feature>
<dbReference type="AlphaFoldDB" id="A0AA35X905"/>
<evidence type="ECO:0000313" key="2">
    <source>
        <dbReference type="EMBL" id="CAI8042087.1"/>
    </source>
</evidence>
<sequence length="244" mass="27540">MSVAESVFQGIFEFWSLNLLTPLIPPFCISDKLTELHITLLDSVSTICLVFLVIIYITAIDLHSRGCKAISLFTKPFSALCKRLNCSREVTSNSVIHTFSTFLFLSSTKTFKTFYALCQSTSVFSNTDGVTKNVVFADTSVQYFSLTHILFLIVAFVQCLVLVFFPLLLLVIYPTRIYRYLSRFISTRKQLAITAFVEALNGHFKDGLNGTTDYRPLAGVVMFGIPLLTVLWVTMTKNHLSFLY</sequence>
<evidence type="ECO:0000313" key="3">
    <source>
        <dbReference type="Proteomes" id="UP001174909"/>
    </source>
</evidence>
<dbReference type="EMBL" id="CASHTH010003238">
    <property type="protein sequence ID" value="CAI8042087.1"/>
    <property type="molecule type" value="Genomic_DNA"/>
</dbReference>
<name>A0AA35X905_GEOBA</name>
<organism evidence="2 3">
    <name type="scientific">Geodia barretti</name>
    <name type="common">Barrett's horny sponge</name>
    <dbReference type="NCBI Taxonomy" id="519541"/>
    <lineage>
        <taxon>Eukaryota</taxon>
        <taxon>Metazoa</taxon>
        <taxon>Porifera</taxon>
        <taxon>Demospongiae</taxon>
        <taxon>Heteroscleromorpha</taxon>
        <taxon>Tetractinellida</taxon>
        <taxon>Astrophorina</taxon>
        <taxon>Geodiidae</taxon>
        <taxon>Geodia</taxon>
    </lineage>
</organism>
<comment type="caution">
    <text evidence="2">The sequence shown here is derived from an EMBL/GenBank/DDBJ whole genome shotgun (WGS) entry which is preliminary data.</text>
</comment>
<keyword evidence="3" id="KW-1185">Reference proteome</keyword>